<dbReference type="InterPro" id="IPR004252">
    <property type="entry name" value="Probable_transposase_24"/>
</dbReference>
<evidence type="ECO:0000256" key="2">
    <source>
        <dbReference type="SAM" id="MobiDB-lite"/>
    </source>
</evidence>
<gene>
    <name evidence="3" type="ORF">QYE76_050894</name>
</gene>
<dbReference type="InterPro" id="IPR043502">
    <property type="entry name" value="DNA/RNA_pol_sf"/>
</dbReference>
<feature type="compositionally biased region" description="Polar residues" evidence="2">
    <location>
        <begin position="907"/>
        <end position="927"/>
    </location>
</feature>
<dbReference type="EMBL" id="JAUUTY010000003">
    <property type="protein sequence ID" value="KAK1662735.1"/>
    <property type="molecule type" value="Genomic_DNA"/>
</dbReference>
<dbReference type="Proteomes" id="UP001231189">
    <property type="component" value="Unassembled WGS sequence"/>
</dbReference>
<accession>A0AAD8SRT6</accession>
<sequence length="1316" mass="149594">MLKCPIHELPGNVIIDNFYARLSFQDKTLLDTSCSGSFTRKNEEFKRDLLDRIQENTEGWENDKDRESGIIYDYKCIEAFMDTDKFRNMSATYGLDSQVVANLYKAFASHYELPKKNFDKYHEPYKDKVDSSVNKCVVVETVDNVIPEAYIEKTPFPAKMKEYSVISSAVNKSEKKPKEPEEQIKIEPAVAIVKDLVTENVEDGHIIFCEDASNIVSHPNKSKQVSVPMLSVRIGDHCYYGLCDIGASVSAIPYELYTEIMHEIGSCELEDIDVVIHLANRETISPIGIVRDVEVLCGKIKYPADFLVLGSAASDHCPIIFGRPFLNTCGAIIDCKKEKILTRFAGEPYEFNFSKFTKTPYKVDLPSNDFKMEQCASIVLVPNNPLQQHLENSESEAFRKERDELEEIFLRQPILKHDLPVEDLGTTPPPKEDPVFDLKPLPDNLKYAHIDDKKIYPVIISSKLSEIEEERLLEILKKHRGAIGYTLDDLKGISPSICQHAINMEEDAKPVVEHQRRLIPKMKEVVRNEVLKLLEAGIIYPIADSRWVSPVHCVPKKGGMTVVPNDNDELIPQRIVVGYRMCIDFRKVNKVTKKDHYPLPFIDQMLERICFGLDPSSGTQKDSFFEDVVNPYMNELKMHPKELQLVDGELQIKDVQGPKGEGSLEDRMEKLEQEVFNYKKMAEREVDIFHKIVSELIDGHKKETAKLWDDIFSLHDTTNKLQAQLYDVHNQNWLQPPAGRRTPERKELSGGRNPPGKFPPEGEIDAIVIVIERDIISIIIIIISTIYTAITTAAPRHRCNNSGTSNNLKDTDCEEKEVEEDPSYEPNPEEIATADDDLHSDEDQRTVGKTSAQIVASSAIVAQKKRSIPEVAPSNIATRSMATTEPEAGSSDEPTATAGLNTEGAPSPNQIMTSGGSTSSPEDNQIVNFERQETLTTSGGSKRKRGGRRRTMGHGLHEYTRRHGGNKMPIEFTPGVRRPKDYVQSAKLSNEVGIHIREKMPLATHWTQYKKDETLRHVIPHAISTVAGKFSMDKNDEVAQDVCTDMLQVSIRQFRYRLKKEYWPKIKNLTLEQAYLKKPDHVEEKSWKELVKRWFDEKYQGLCVINGKNREAVKQFHTTGSRSYVAHWEHLKAKQQEEETSPIEFFRITHTNKDNIMSAEAKSAYDKMVAKKAAPRNEDEPDLTDLQIVQLVLSEKSPSTTCNSTFLPRLGVATSSRKSSVSATRIRELQQRLADQEQNSIQAAETYHSEMQARLQEQDQKFEEIRKKQEEELEAVKKAQEEKTLAYEKRLTEMDAVLNLLLRTSQPPSMSQSQGN</sequence>
<dbReference type="PANTHER" id="PTHR33063">
    <property type="entry name" value="OS02G0583500 PROTEIN"/>
    <property type="match status" value="1"/>
</dbReference>
<dbReference type="SUPFAM" id="SSF50630">
    <property type="entry name" value="Acid proteases"/>
    <property type="match status" value="1"/>
</dbReference>
<dbReference type="PANTHER" id="PTHR33063:SF16">
    <property type="entry name" value="OS02G0241300 PROTEIN"/>
    <property type="match status" value="1"/>
</dbReference>
<dbReference type="CDD" id="cd00303">
    <property type="entry name" value="retropepsin_like"/>
    <property type="match status" value="1"/>
</dbReference>
<evidence type="ECO:0000313" key="3">
    <source>
        <dbReference type="EMBL" id="KAK1662735.1"/>
    </source>
</evidence>
<keyword evidence="4" id="KW-1185">Reference proteome</keyword>
<comment type="caution">
    <text evidence="3">The sequence shown here is derived from an EMBL/GenBank/DDBJ whole genome shotgun (WGS) entry which is preliminary data.</text>
</comment>
<dbReference type="InterPro" id="IPR021109">
    <property type="entry name" value="Peptidase_aspartic_dom_sf"/>
</dbReference>
<reference evidence="3" key="1">
    <citation type="submission" date="2023-07" db="EMBL/GenBank/DDBJ databases">
        <title>A chromosome-level genome assembly of Lolium multiflorum.</title>
        <authorList>
            <person name="Chen Y."/>
            <person name="Copetti D."/>
            <person name="Kolliker R."/>
            <person name="Studer B."/>
        </authorList>
    </citation>
    <scope>NUCLEOTIDE SEQUENCE</scope>
    <source>
        <strain evidence="3">02402/16</strain>
        <tissue evidence="3">Leaf</tissue>
    </source>
</reference>
<keyword evidence="1" id="KW-0175">Coiled coil</keyword>
<protein>
    <submittedName>
        <fullName evidence="3">Uncharacterized protein</fullName>
    </submittedName>
</protein>
<feature type="compositionally biased region" description="Basic residues" evidence="2">
    <location>
        <begin position="941"/>
        <end position="952"/>
    </location>
</feature>
<feature type="region of interest" description="Disordered" evidence="2">
    <location>
        <begin position="796"/>
        <end position="851"/>
    </location>
</feature>
<name>A0AAD8SRT6_LOLMU</name>
<feature type="compositionally biased region" description="Acidic residues" evidence="2">
    <location>
        <begin position="812"/>
        <end position="823"/>
    </location>
</feature>
<organism evidence="3 4">
    <name type="scientific">Lolium multiflorum</name>
    <name type="common">Italian ryegrass</name>
    <name type="synonym">Lolium perenne subsp. multiflorum</name>
    <dbReference type="NCBI Taxonomy" id="4521"/>
    <lineage>
        <taxon>Eukaryota</taxon>
        <taxon>Viridiplantae</taxon>
        <taxon>Streptophyta</taxon>
        <taxon>Embryophyta</taxon>
        <taxon>Tracheophyta</taxon>
        <taxon>Spermatophyta</taxon>
        <taxon>Magnoliopsida</taxon>
        <taxon>Liliopsida</taxon>
        <taxon>Poales</taxon>
        <taxon>Poaceae</taxon>
        <taxon>BOP clade</taxon>
        <taxon>Pooideae</taxon>
        <taxon>Poodae</taxon>
        <taxon>Poeae</taxon>
        <taxon>Poeae Chloroplast Group 2 (Poeae type)</taxon>
        <taxon>Loliodinae</taxon>
        <taxon>Loliinae</taxon>
        <taxon>Lolium</taxon>
    </lineage>
</organism>
<proteinExistence type="predicted"/>
<feature type="region of interest" description="Disordered" evidence="2">
    <location>
        <begin position="733"/>
        <end position="761"/>
    </location>
</feature>
<dbReference type="Gene3D" id="3.10.10.10">
    <property type="entry name" value="HIV Type 1 Reverse Transcriptase, subunit A, domain 1"/>
    <property type="match status" value="1"/>
</dbReference>
<evidence type="ECO:0000256" key="1">
    <source>
        <dbReference type="SAM" id="Coils"/>
    </source>
</evidence>
<feature type="coiled-coil region" evidence="1">
    <location>
        <begin position="1226"/>
        <end position="1286"/>
    </location>
</feature>
<dbReference type="Pfam" id="PF03004">
    <property type="entry name" value="Transposase_24"/>
    <property type="match status" value="1"/>
</dbReference>
<evidence type="ECO:0000313" key="4">
    <source>
        <dbReference type="Proteomes" id="UP001231189"/>
    </source>
</evidence>
<dbReference type="SUPFAM" id="SSF56672">
    <property type="entry name" value="DNA/RNA polymerases"/>
    <property type="match status" value="1"/>
</dbReference>
<feature type="region of interest" description="Disordered" evidence="2">
    <location>
        <begin position="872"/>
        <end position="975"/>
    </location>
</feature>
<dbReference type="Gene3D" id="2.40.70.10">
    <property type="entry name" value="Acid Proteases"/>
    <property type="match status" value="1"/>
</dbReference>